<sequence length="72" mass="8089">MHAPVTMPLLRRMVRGLAYVVFQLALFAAFLLRSVGALQFPLRFHSAAEDSQDVLPTRRTLPSARLKTRPAL</sequence>
<keyword evidence="2" id="KW-1185">Reference proteome</keyword>
<gene>
    <name evidence="1" type="ORF">J0X19_08040</name>
</gene>
<dbReference type="AlphaFoldDB" id="A0A939EVP6"/>
<evidence type="ECO:0000313" key="1">
    <source>
        <dbReference type="EMBL" id="MBO0357891.1"/>
    </source>
</evidence>
<dbReference type="RefSeq" id="WP_206983693.1">
    <property type="nucleotide sequence ID" value="NZ_JAFLQZ010000004.1"/>
</dbReference>
<name>A0A939EVP6_9BACT</name>
<evidence type="ECO:0000313" key="2">
    <source>
        <dbReference type="Proteomes" id="UP000664144"/>
    </source>
</evidence>
<dbReference type="EMBL" id="JAFLQZ010000004">
    <property type="protein sequence ID" value="MBO0357891.1"/>
    <property type="molecule type" value="Genomic_DNA"/>
</dbReference>
<comment type="caution">
    <text evidence="1">The sequence shown here is derived from an EMBL/GenBank/DDBJ whole genome shotgun (WGS) entry which is preliminary data.</text>
</comment>
<protein>
    <submittedName>
        <fullName evidence="1">Uncharacterized protein</fullName>
    </submittedName>
</protein>
<dbReference type="Proteomes" id="UP000664144">
    <property type="component" value="Unassembled WGS sequence"/>
</dbReference>
<accession>A0A939EVP6</accession>
<organism evidence="1 2">
    <name type="scientific">Hymenobacter telluris</name>
    <dbReference type="NCBI Taxonomy" id="2816474"/>
    <lineage>
        <taxon>Bacteria</taxon>
        <taxon>Pseudomonadati</taxon>
        <taxon>Bacteroidota</taxon>
        <taxon>Cytophagia</taxon>
        <taxon>Cytophagales</taxon>
        <taxon>Hymenobacteraceae</taxon>
        <taxon>Hymenobacter</taxon>
    </lineage>
</organism>
<proteinExistence type="predicted"/>
<reference evidence="1" key="1">
    <citation type="submission" date="2021-03" db="EMBL/GenBank/DDBJ databases">
        <authorList>
            <person name="Kim M.K."/>
        </authorList>
    </citation>
    <scope>NUCLEOTIDE SEQUENCE</scope>
    <source>
        <strain evidence="1">BT186</strain>
    </source>
</reference>